<gene>
    <name evidence="2" type="ORF">GPUH_LOCUS1559</name>
</gene>
<protein>
    <submittedName>
        <fullName evidence="4">Btz domain-containing protein</fullName>
    </submittedName>
</protein>
<evidence type="ECO:0000313" key="2">
    <source>
        <dbReference type="EMBL" id="VDK30378.1"/>
    </source>
</evidence>
<feature type="region of interest" description="Disordered" evidence="1">
    <location>
        <begin position="172"/>
        <end position="206"/>
    </location>
</feature>
<dbReference type="EMBL" id="UYRT01001929">
    <property type="protein sequence ID" value="VDK30378.1"/>
    <property type="molecule type" value="Genomic_DNA"/>
</dbReference>
<reference evidence="4" key="1">
    <citation type="submission" date="2016-06" db="UniProtKB">
        <authorList>
            <consortium name="WormBaseParasite"/>
        </authorList>
    </citation>
    <scope>IDENTIFICATION</scope>
</reference>
<proteinExistence type="predicted"/>
<feature type="region of interest" description="Disordered" evidence="1">
    <location>
        <begin position="1"/>
        <end position="105"/>
    </location>
</feature>
<reference evidence="2 3" key="2">
    <citation type="submission" date="2018-11" db="EMBL/GenBank/DDBJ databases">
        <authorList>
            <consortium name="Pathogen Informatics"/>
        </authorList>
    </citation>
    <scope>NUCLEOTIDE SEQUENCE [LARGE SCALE GENOMIC DNA]</scope>
</reference>
<sequence>MDEWNVGKYPGGVENEYVRRKKDSDSREEEEIHEVEKQPAPITSSMESSVRSADVVSPQLDSGYATVENGSCDRGYEQPDVIPSVVIPEADAQETDIPSASSDYGSADFDYTFGDDRRFAAFDASNQPDFTQPEHQDADVDIGAADWTDQAIKHFDWPERKHRMWTTVFNEEEEKIEKDEQKHERSQQEHAAADSAHGHITAISRS</sequence>
<organism evidence="4">
    <name type="scientific">Gongylonema pulchrum</name>
    <dbReference type="NCBI Taxonomy" id="637853"/>
    <lineage>
        <taxon>Eukaryota</taxon>
        <taxon>Metazoa</taxon>
        <taxon>Ecdysozoa</taxon>
        <taxon>Nematoda</taxon>
        <taxon>Chromadorea</taxon>
        <taxon>Rhabditida</taxon>
        <taxon>Spirurina</taxon>
        <taxon>Spiruromorpha</taxon>
        <taxon>Spiruroidea</taxon>
        <taxon>Gongylonematidae</taxon>
        <taxon>Gongylonema</taxon>
    </lineage>
</organism>
<feature type="compositionally biased region" description="Basic and acidic residues" evidence="1">
    <location>
        <begin position="175"/>
        <end position="192"/>
    </location>
</feature>
<evidence type="ECO:0000256" key="1">
    <source>
        <dbReference type="SAM" id="MobiDB-lite"/>
    </source>
</evidence>
<evidence type="ECO:0000313" key="3">
    <source>
        <dbReference type="Proteomes" id="UP000271098"/>
    </source>
</evidence>
<dbReference type="OrthoDB" id="10560985at2759"/>
<dbReference type="AlphaFoldDB" id="A0A183CYL7"/>
<keyword evidence="3" id="KW-1185">Reference proteome</keyword>
<dbReference type="WBParaSite" id="GPUH_0000156201-mRNA-1">
    <property type="protein sequence ID" value="GPUH_0000156201-mRNA-1"/>
    <property type="gene ID" value="GPUH_0000156201"/>
</dbReference>
<dbReference type="Proteomes" id="UP000271098">
    <property type="component" value="Unassembled WGS sequence"/>
</dbReference>
<accession>A0A183CYL7</accession>
<name>A0A183CYL7_9BILA</name>
<evidence type="ECO:0000313" key="4">
    <source>
        <dbReference type="WBParaSite" id="GPUH_0000156201-mRNA-1"/>
    </source>
</evidence>
<feature type="compositionally biased region" description="Polar residues" evidence="1">
    <location>
        <begin position="41"/>
        <end position="51"/>
    </location>
</feature>
<feature type="compositionally biased region" description="Basic and acidic residues" evidence="1">
    <location>
        <begin position="16"/>
        <end position="25"/>
    </location>
</feature>